<keyword evidence="1" id="KW-1015">Disulfide bond</keyword>
<dbReference type="InterPro" id="IPR000477">
    <property type="entry name" value="RT_dom"/>
</dbReference>
<keyword evidence="6" id="KW-1185">Reference proteome</keyword>
<dbReference type="InterPro" id="IPR000742">
    <property type="entry name" value="EGF"/>
</dbReference>
<dbReference type="InterPro" id="IPR041577">
    <property type="entry name" value="RT_RNaseH_2"/>
</dbReference>
<accession>A0A2B4SCK6</accession>
<dbReference type="Gene3D" id="3.10.10.10">
    <property type="entry name" value="HIV Type 1 Reverse Transcriptase, subunit A, domain 1"/>
    <property type="match status" value="1"/>
</dbReference>
<dbReference type="GO" id="GO:0005509">
    <property type="term" value="F:calcium ion binding"/>
    <property type="evidence" value="ECO:0007669"/>
    <property type="project" value="InterPro"/>
</dbReference>
<dbReference type="InterPro" id="IPR043502">
    <property type="entry name" value="DNA/RNA_pol_sf"/>
</dbReference>
<proteinExistence type="predicted"/>
<feature type="chain" id="PRO_5012473784" evidence="2">
    <location>
        <begin position="25"/>
        <end position="1388"/>
    </location>
</feature>
<evidence type="ECO:0000313" key="5">
    <source>
        <dbReference type="EMBL" id="PFX26262.1"/>
    </source>
</evidence>
<dbReference type="Proteomes" id="UP000225706">
    <property type="component" value="Unassembled WGS sequence"/>
</dbReference>
<dbReference type="FunFam" id="3.10.20.370:FF:000001">
    <property type="entry name" value="Retrovirus-related Pol polyprotein from transposon 17.6-like protein"/>
    <property type="match status" value="1"/>
</dbReference>
<dbReference type="SUPFAM" id="SSF53098">
    <property type="entry name" value="Ribonuclease H-like"/>
    <property type="match status" value="1"/>
</dbReference>
<feature type="signal peptide" evidence="2">
    <location>
        <begin position="1"/>
        <end position="24"/>
    </location>
</feature>
<dbReference type="FunFam" id="3.30.70.270:FF:000026">
    <property type="entry name" value="Transposon Ty3-G Gag-Pol polyprotein"/>
    <property type="match status" value="1"/>
</dbReference>
<dbReference type="FunFam" id="3.30.420.10:FF:000063">
    <property type="entry name" value="Retrovirus-related Pol polyprotein from transposon 297-like Protein"/>
    <property type="match status" value="1"/>
</dbReference>
<dbReference type="SMART" id="SM00181">
    <property type="entry name" value="EGF"/>
    <property type="match status" value="5"/>
</dbReference>
<dbReference type="GO" id="GO:0003676">
    <property type="term" value="F:nucleic acid binding"/>
    <property type="evidence" value="ECO:0007669"/>
    <property type="project" value="InterPro"/>
</dbReference>
<reference evidence="6" key="1">
    <citation type="journal article" date="2017" name="bioRxiv">
        <title>Comparative analysis of the genomes of Stylophora pistillata and Acropora digitifera provides evidence for extensive differences between species of corals.</title>
        <authorList>
            <person name="Voolstra C.R."/>
            <person name="Li Y."/>
            <person name="Liew Y.J."/>
            <person name="Baumgarten S."/>
            <person name="Zoccola D."/>
            <person name="Flot J.-F."/>
            <person name="Tambutte S."/>
            <person name="Allemand D."/>
            <person name="Aranda M."/>
        </authorList>
    </citation>
    <scope>NUCLEOTIDE SEQUENCE [LARGE SCALE GENOMIC DNA]</scope>
</reference>
<dbReference type="CDD" id="cd09274">
    <property type="entry name" value="RNase_HI_RT_Ty3"/>
    <property type="match status" value="1"/>
</dbReference>
<evidence type="ECO:0000313" key="6">
    <source>
        <dbReference type="Proteomes" id="UP000225706"/>
    </source>
</evidence>
<dbReference type="PROSITE" id="PS50878">
    <property type="entry name" value="RT_POL"/>
    <property type="match status" value="1"/>
</dbReference>
<dbReference type="Pfam" id="PF17919">
    <property type="entry name" value="RT_RNaseH_2"/>
    <property type="match status" value="1"/>
</dbReference>
<evidence type="ECO:0000259" key="4">
    <source>
        <dbReference type="PROSITE" id="PS50994"/>
    </source>
</evidence>
<dbReference type="InterPro" id="IPR041588">
    <property type="entry name" value="Integrase_H2C2"/>
</dbReference>
<sequence length="1388" mass="156552">MGSITRRLQIVSLMFLVMVFFTGAAKGNNLVTYPEPASCDSDIDCLKGKARCIRRECHCIDKFAFGDGKAKCEKWKQCSPALRNTACTQLSSKNVHCLEKSSSEISCRCDKGYFGRSKSPGCLHGEAGEDGKFPCLTDKNCPRYSECVDKRCKCRHELIGDGEKCKRRTHSQSHFFYALRKEIIGVVEEIHFNPQFFISLAKLKSCSSNKECNTQHGKCFDGQCHCVGTHVGDGVHCRDTKPCTKQFKCTDKHAICLTDPLFPANSFCRCDLRKGYVRSKNGSRCIECLSHNDCDKHLSTCVDGMCICKDELIKEGNTCKHDSLECPKGHQCGNHSVCVVDPLFPDTPDCKCDLEYKKSVDGKCENIDECKHKDICAMNSTCANSMGSYKCCMVLNGTEKCEEPKEENCSCGKHEECHYQKCFCKKGYLKNNQGSCVPGAHQPSHMNIYSSRSSSTTGQVILFLLALLETEEDAGTEEDAETEEDAGIEHNGWAPLEMPVCLYTPRRVPHPLLPKVKEELERMIQEGVISPVTEPTEWCSGIVPVLKPNGKVRICVDLVQLNKSVKREVHPMYSVDESLAKLSKSRVFSKLDANSGFWQLPLDKESRLLTTFITPYGRYCFNRLPFGITSAPEVFQRTMTSILGDLKGVVCHIDDTLVHAATQAEHDERLRTVLKRLQVAGVTLNEKCEFSKRSVKFLGHIIDEQGIRPDPAKTEAIRNFPVPQKVNDLQRFMGMVNQMAKFIPNLANLNEPLRQLLKKENMWKWDKAQQQSFEGIKNELTSATNLAHYDPSRPTVISSDASNFGLGAVLLQLQEDGTRKPVYYASRSLSETEKRYAVIEKEALAVTWACDKFSDYVLGMKFTVETDHKPLVPLFTSTDLSKMPPRILRFRMRLMKYELDVVYVPGKEQITADTLSRAPIEKNVNENIDLVEEVESFTQQIVAGLPATPKRLQDISEAQDQDEVCRMIKKYCLEGWPAYMPSSTILRPYWENKKHLTVIDKILLYDDRIVIPAGMRLEILDLLHQGHLGITKTQARGKMSVWWPAITTAITDMVTKCFTCAKNRPVPKEPLMPSSFPSRPWERLAADLFDLKGKKHLIVVDYYSRWTEVKALPSELSESVIKALKEIFSTHGIPDLLVSDNGPQFACKSFQLFASIYGFTHITSSPTYARGNGEVERAVRTVKDILKKNDDPYLGFLAYRTAPLHNGLAPCELLMNRQLRTQLPTFPDNLQPNLRLKDLAKLDAKEELYRSNQKSNHDRRYKAKDLPELQSGEKVWIRDQDRMGRVLAASSSPRSYIVETDKGTQLRRNRAALVSADTCTKTPDTQPEANVETEMLRKKSKVPTSKDLTTAAIKPTEGCYKAEPDAPKVRMTRSGRVVKPAQRLIQDT</sequence>
<dbReference type="InterPro" id="IPR012337">
    <property type="entry name" value="RNaseH-like_sf"/>
</dbReference>
<feature type="domain" description="Reverse transcriptase" evidence="3">
    <location>
        <begin position="526"/>
        <end position="702"/>
    </location>
</feature>
<dbReference type="InterPro" id="IPR043128">
    <property type="entry name" value="Rev_trsase/Diguanyl_cyclase"/>
</dbReference>
<evidence type="ECO:0000256" key="2">
    <source>
        <dbReference type="SAM" id="SignalP"/>
    </source>
</evidence>
<dbReference type="Gene3D" id="3.30.420.10">
    <property type="entry name" value="Ribonuclease H-like superfamily/Ribonuclease H"/>
    <property type="match status" value="1"/>
</dbReference>
<dbReference type="PROSITE" id="PS50994">
    <property type="entry name" value="INTEGRASE"/>
    <property type="match status" value="1"/>
</dbReference>
<dbReference type="InterPro" id="IPR050951">
    <property type="entry name" value="Retrovirus_Pol_polyprotein"/>
</dbReference>
<dbReference type="SMART" id="SM00179">
    <property type="entry name" value="EGF_CA"/>
    <property type="match status" value="1"/>
</dbReference>
<dbReference type="PANTHER" id="PTHR37984:SF9">
    <property type="entry name" value="INTEGRASE CATALYTIC DOMAIN-CONTAINING PROTEIN"/>
    <property type="match status" value="1"/>
</dbReference>
<dbReference type="GO" id="GO:0015074">
    <property type="term" value="P:DNA integration"/>
    <property type="evidence" value="ECO:0007669"/>
    <property type="project" value="InterPro"/>
</dbReference>
<keyword evidence="2" id="KW-0732">Signal</keyword>
<dbReference type="SUPFAM" id="SSF56672">
    <property type="entry name" value="DNA/RNA polymerases"/>
    <property type="match status" value="1"/>
</dbReference>
<gene>
    <name evidence="5" type="primary">pol</name>
    <name evidence="5" type="ORF">AWC38_SpisGene9088</name>
</gene>
<dbReference type="InterPro" id="IPR036397">
    <property type="entry name" value="RNaseH_sf"/>
</dbReference>
<protein>
    <submittedName>
        <fullName evidence="5">Retrovirus-related Pol polyprotein from transposon 17.6</fullName>
    </submittedName>
</protein>
<dbReference type="CDD" id="cd00054">
    <property type="entry name" value="EGF_CA"/>
    <property type="match status" value="1"/>
</dbReference>
<dbReference type="CDD" id="cd01647">
    <property type="entry name" value="RT_LTR"/>
    <property type="match status" value="1"/>
</dbReference>
<dbReference type="Gene3D" id="1.10.340.70">
    <property type="match status" value="1"/>
</dbReference>
<comment type="caution">
    <text evidence="5">The sequence shown here is derived from an EMBL/GenBank/DDBJ whole genome shotgun (WGS) entry which is preliminary data.</text>
</comment>
<dbReference type="InterPro" id="IPR001584">
    <property type="entry name" value="Integrase_cat-core"/>
</dbReference>
<name>A0A2B4SCK6_STYPI</name>
<dbReference type="FunFam" id="1.10.340.70:FF:000004">
    <property type="entry name" value="Retrovirus-related Pol polyprotein from transposon 297-like Protein"/>
    <property type="match status" value="1"/>
</dbReference>
<feature type="domain" description="Integrase catalytic" evidence="4">
    <location>
        <begin position="1076"/>
        <end position="1240"/>
    </location>
</feature>
<dbReference type="InterPro" id="IPR018097">
    <property type="entry name" value="EGF_Ca-bd_CS"/>
</dbReference>
<dbReference type="Gene3D" id="3.10.20.370">
    <property type="match status" value="1"/>
</dbReference>
<evidence type="ECO:0000259" key="3">
    <source>
        <dbReference type="PROSITE" id="PS50878"/>
    </source>
</evidence>
<dbReference type="Pfam" id="PF00078">
    <property type="entry name" value="RVT_1"/>
    <property type="match status" value="1"/>
</dbReference>
<dbReference type="InterPro" id="IPR001881">
    <property type="entry name" value="EGF-like_Ca-bd_dom"/>
</dbReference>
<dbReference type="Pfam" id="PF17921">
    <property type="entry name" value="Integrase_H2C2"/>
    <property type="match status" value="1"/>
</dbReference>
<evidence type="ECO:0000256" key="1">
    <source>
        <dbReference type="ARBA" id="ARBA00023157"/>
    </source>
</evidence>
<dbReference type="Pfam" id="PF00665">
    <property type="entry name" value="rve"/>
    <property type="match status" value="1"/>
</dbReference>
<dbReference type="EMBL" id="LSMT01000130">
    <property type="protein sequence ID" value="PFX26262.1"/>
    <property type="molecule type" value="Genomic_DNA"/>
</dbReference>
<dbReference type="OrthoDB" id="6147533at2759"/>
<organism evidence="5 6">
    <name type="scientific">Stylophora pistillata</name>
    <name type="common">Smooth cauliflower coral</name>
    <dbReference type="NCBI Taxonomy" id="50429"/>
    <lineage>
        <taxon>Eukaryota</taxon>
        <taxon>Metazoa</taxon>
        <taxon>Cnidaria</taxon>
        <taxon>Anthozoa</taxon>
        <taxon>Hexacorallia</taxon>
        <taxon>Scleractinia</taxon>
        <taxon>Astrocoeniina</taxon>
        <taxon>Pocilloporidae</taxon>
        <taxon>Stylophora</taxon>
    </lineage>
</organism>
<dbReference type="PANTHER" id="PTHR37984">
    <property type="entry name" value="PROTEIN CBG26694"/>
    <property type="match status" value="1"/>
</dbReference>
<dbReference type="Gene3D" id="3.30.70.270">
    <property type="match status" value="2"/>
</dbReference>
<dbReference type="PROSITE" id="PS01187">
    <property type="entry name" value="EGF_CA"/>
    <property type="match status" value="1"/>
</dbReference>